<evidence type="ECO:0000256" key="2">
    <source>
        <dbReference type="ARBA" id="ARBA00022771"/>
    </source>
</evidence>
<dbReference type="CDD" id="cd19821">
    <property type="entry name" value="Bbox1_BBX-like"/>
    <property type="match status" value="1"/>
</dbReference>
<sequence>MAKDKTCELCNGAASIYCASDSAFLCWRCDAKVHGANFLVARHIRSSICYRCGGLVDNRFSGAFFSPVQSICRCCSLENPDDYRDAEDLDSLSSSSDSACLSTTESCTTEPKKAGSDRRNTNRSGNSGIKFPSQATAKCDGEVSSNENREKQGRQLAARGRTGRSQLPWSVDAKVEGVLVNWGRRLGLDGNFISDVLRSSFGRIPILPSRVTLAALFWLCLRLCGDRSVPTCPNLNRVEEITGVPAKLILAAESKLAPILKRKKQARDQEEGWAECSI</sequence>
<proteinExistence type="predicted"/>
<dbReference type="Pfam" id="PF00643">
    <property type="entry name" value="zf-B_box"/>
    <property type="match status" value="1"/>
</dbReference>
<comment type="caution">
    <text evidence="7">The sequence shown here is derived from an EMBL/GenBank/DDBJ whole genome shotgun (WGS) entry which is preliminary data.</text>
</comment>
<organism evidence="7 8">
    <name type="scientific">Nepenthes gracilis</name>
    <name type="common">Slender pitcher plant</name>
    <dbReference type="NCBI Taxonomy" id="150966"/>
    <lineage>
        <taxon>Eukaryota</taxon>
        <taxon>Viridiplantae</taxon>
        <taxon>Streptophyta</taxon>
        <taxon>Embryophyta</taxon>
        <taxon>Tracheophyta</taxon>
        <taxon>Spermatophyta</taxon>
        <taxon>Magnoliopsida</taxon>
        <taxon>eudicotyledons</taxon>
        <taxon>Gunneridae</taxon>
        <taxon>Pentapetalae</taxon>
        <taxon>Caryophyllales</taxon>
        <taxon>Nepenthaceae</taxon>
        <taxon>Nepenthes</taxon>
    </lineage>
</organism>
<keyword evidence="2 4" id="KW-0863">Zinc-finger</keyword>
<evidence type="ECO:0000256" key="5">
    <source>
        <dbReference type="SAM" id="MobiDB-lite"/>
    </source>
</evidence>
<dbReference type="EMBL" id="BSYO01000004">
    <property type="protein sequence ID" value="GMH03868.1"/>
    <property type="molecule type" value="Genomic_DNA"/>
</dbReference>
<evidence type="ECO:0000256" key="3">
    <source>
        <dbReference type="ARBA" id="ARBA00022833"/>
    </source>
</evidence>
<evidence type="ECO:0000256" key="4">
    <source>
        <dbReference type="PROSITE-ProRule" id="PRU00024"/>
    </source>
</evidence>
<evidence type="ECO:0000259" key="6">
    <source>
        <dbReference type="PROSITE" id="PS50119"/>
    </source>
</evidence>
<dbReference type="InterPro" id="IPR000315">
    <property type="entry name" value="Znf_B-box"/>
</dbReference>
<dbReference type="GO" id="GO:0008270">
    <property type="term" value="F:zinc ion binding"/>
    <property type="evidence" value="ECO:0007669"/>
    <property type="project" value="UniProtKB-KW"/>
</dbReference>
<dbReference type="PANTHER" id="PTHR31717">
    <property type="entry name" value="ZINC FINGER PROTEIN CONSTANS-LIKE 10"/>
    <property type="match status" value="1"/>
</dbReference>
<gene>
    <name evidence="7" type="ORF">Nepgr_005707</name>
</gene>
<dbReference type="InterPro" id="IPR049808">
    <property type="entry name" value="CONSTANS-like_Bbox1"/>
</dbReference>
<evidence type="ECO:0000256" key="1">
    <source>
        <dbReference type="ARBA" id="ARBA00022723"/>
    </source>
</evidence>
<feature type="compositionally biased region" description="Basic and acidic residues" evidence="5">
    <location>
        <begin position="110"/>
        <end position="120"/>
    </location>
</feature>
<dbReference type="PROSITE" id="PS50119">
    <property type="entry name" value="ZF_BBOX"/>
    <property type="match status" value="1"/>
</dbReference>
<dbReference type="Proteomes" id="UP001279734">
    <property type="component" value="Unassembled WGS sequence"/>
</dbReference>
<dbReference type="AlphaFoldDB" id="A0AAD3XGQ2"/>
<feature type="region of interest" description="Disordered" evidence="5">
    <location>
        <begin position="86"/>
        <end position="161"/>
    </location>
</feature>
<dbReference type="SMART" id="SM00336">
    <property type="entry name" value="BBOX"/>
    <property type="match status" value="1"/>
</dbReference>
<evidence type="ECO:0000313" key="8">
    <source>
        <dbReference type="Proteomes" id="UP001279734"/>
    </source>
</evidence>
<reference evidence="7" key="1">
    <citation type="submission" date="2023-05" db="EMBL/GenBank/DDBJ databases">
        <title>Nepenthes gracilis genome sequencing.</title>
        <authorList>
            <person name="Fukushima K."/>
        </authorList>
    </citation>
    <scope>NUCLEOTIDE SEQUENCE</scope>
    <source>
        <strain evidence="7">SING2019-196</strain>
    </source>
</reference>
<feature type="domain" description="B box-type" evidence="6">
    <location>
        <begin position="2"/>
        <end position="48"/>
    </location>
</feature>
<feature type="compositionally biased region" description="Low complexity" evidence="5">
    <location>
        <begin position="91"/>
        <end position="106"/>
    </location>
</feature>
<dbReference type="PANTHER" id="PTHR31717:SF81">
    <property type="entry name" value="B-BOX ZINC FINGER PROTEIN 32-LIKE"/>
    <property type="match status" value="1"/>
</dbReference>
<accession>A0AAD3XGQ2</accession>
<keyword evidence="3" id="KW-0862">Zinc</keyword>
<protein>
    <recommendedName>
        <fullName evidence="6">B box-type domain-containing protein</fullName>
    </recommendedName>
</protein>
<evidence type="ECO:0000313" key="7">
    <source>
        <dbReference type="EMBL" id="GMH03868.1"/>
    </source>
</evidence>
<keyword evidence="1" id="KW-0479">Metal-binding</keyword>
<keyword evidence="8" id="KW-1185">Reference proteome</keyword>
<name>A0AAD3XGQ2_NEPGR</name>